<dbReference type="Gene3D" id="3.40.50.2000">
    <property type="entry name" value="Glycogen Phosphorylase B"/>
    <property type="match status" value="2"/>
</dbReference>
<organism evidence="2 3">
    <name type="scientific">Pontibacter aydingkolensis</name>
    <dbReference type="NCBI Taxonomy" id="1911536"/>
    <lineage>
        <taxon>Bacteria</taxon>
        <taxon>Pseudomonadati</taxon>
        <taxon>Bacteroidota</taxon>
        <taxon>Cytophagia</taxon>
        <taxon>Cytophagales</taxon>
        <taxon>Hymenobacteraceae</taxon>
        <taxon>Pontibacter</taxon>
    </lineage>
</organism>
<keyword evidence="3" id="KW-1185">Reference proteome</keyword>
<evidence type="ECO:0000259" key="1">
    <source>
        <dbReference type="Pfam" id="PF00534"/>
    </source>
</evidence>
<gene>
    <name evidence="2" type="ORF">K0O23_09050</name>
</gene>
<dbReference type="InterPro" id="IPR001296">
    <property type="entry name" value="Glyco_trans_1"/>
</dbReference>
<dbReference type="Pfam" id="PF00534">
    <property type="entry name" value="Glycos_transf_1"/>
    <property type="match status" value="1"/>
</dbReference>
<evidence type="ECO:0000313" key="2">
    <source>
        <dbReference type="EMBL" id="MBW7467214.1"/>
    </source>
</evidence>
<evidence type="ECO:0000313" key="3">
    <source>
        <dbReference type="Proteomes" id="UP000813018"/>
    </source>
</evidence>
<dbReference type="EMBL" id="JAHYXK010000006">
    <property type="protein sequence ID" value="MBW7467214.1"/>
    <property type="molecule type" value="Genomic_DNA"/>
</dbReference>
<dbReference type="PANTHER" id="PTHR45947:SF3">
    <property type="entry name" value="SULFOQUINOVOSYL TRANSFERASE SQD2"/>
    <property type="match status" value="1"/>
</dbReference>
<reference evidence="2 3" key="1">
    <citation type="journal article" date="2016" name="Int. J. Syst. Evol. Microbiol.">
        <title>Pontibacter aydingkolensis sp. nov., isolated from soil of a salt lake.</title>
        <authorList>
            <person name="Osman G."/>
            <person name="Zhang T."/>
            <person name="Lou K."/>
            <person name="Gao Y."/>
            <person name="Chang W."/>
            <person name="Lin Q."/>
            <person name="Yang H.M."/>
            <person name="Huo X.D."/>
            <person name="Wang N."/>
        </authorList>
    </citation>
    <scope>NUCLEOTIDE SEQUENCE [LARGE SCALE GENOMIC DNA]</scope>
    <source>
        <strain evidence="2 3">KACC 19255</strain>
    </source>
</reference>
<feature type="domain" description="Glycosyl transferase family 1" evidence="1">
    <location>
        <begin position="75"/>
        <end position="241"/>
    </location>
</feature>
<name>A0ABS7CTM7_9BACT</name>
<protein>
    <submittedName>
        <fullName evidence="2">Glycosyltransferase family 4 protein</fullName>
    </submittedName>
</protein>
<dbReference type="CDD" id="cd03801">
    <property type="entry name" value="GT4_PimA-like"/>
    <property type="match status" value="1"/>
</dbReference>
<dbReference type="Proteomes" id="UP000813018">
    <property type="component" value="Unassembled WGS sequence"/>
</dbReference>
<accession>A0ABS7CTM7</accession>
<dbReference type="PANTHER" id="PTHR45947">
    <property type="entry name" value="SULFOQUINOVOSYL TRANSFERASE SQD2"/>
    <property type="match status" value="1"/>
</dbReference>
<proteinExistence type="predicted"/>
<sequence length="265" mass="29525">MKVVTHMHELAYVVKSLGEENLELVKEHTNHYITSSPSVTKYLTQTLKVNPAIVKETKCFPLHINSKEFNRVAVKAELSIPTDSFIIGSAGTVEWRKGWDLFIRLAEQLKKSAAAENFYLVWVGNLNAKARAEVEMELKLSGVEAKVIFTGATPTPEKYFSIFDVFCLMSREEAFGIVALEAALYQIPIVCFEGAEGLSTFIKNDAGYVIPDLDTSEMAKAIVELSNSLEKKNGMGRTASKRVLDEYSVSNQVEKIVHLLEELVS</sequence>
<comment type="caution">
    <text evidence="2">The sequence shown here is derived from an EMBL/GenBank/DDBJ whole genome shotgun (WGS) entry which is preliminary data.</text>
</comment>
<dbReference type="SUPFAM" id="SSF53756">
    <property type="entry name" value="UDP-Glycosyltransferase/glycogen phosphorylase"/>
    <property type="match status" value="1"/>
</dbReference>
<dbReference type="RefSeq" id="WP_219877102.1">
    <property type="nucleotide sequence ID" value="NZ_JAHYXK010000006.1"/>
</dbReference>
<dbReference type="InterPro" id="IPR050194">
    <property type="entry name" value="Glycosyltransferase_grp1"/>
</dbReference>